<keyword evidence="3" id="KW-1185">Reference proteome</keyword>
<reference evidence="2" key="1">
    <citation type="submission" date="2022-06" db="EMBL/GenBank/DDBJ databases">
        <title>Genome public.</title>
        <authorList>
            <person name="Sun Q."/>
        </authorList>
    </citation>
    <scope>NUCLEOTIDE SEQUENCE</scope>
    <source>
        <strain evidence="2">CWNU-1</strain>
    </source>
</reference>
<organism evidence="2 3">
    <name type="scientific">Streptomyces albipurpureus</name>
    <dbReference type="NCBI Taxonomy" id="2897419"/>
    <lineage>
        <taxon>Bacteria</taxon>
        <taxon>Bacillati</taxon>
        <taxon>Actinomycetota</taxon>
        <taxon>Actinomycetes</taxon>
        <taxon>Kitasatosporales</taxon>
        <taxon>Streptomycetaceae</taxon>
        <taxon>Streptomyces</taxon>
    </lineage>
</organism>
<comment type="caution">
    <text evidence="2">The sequence shown here is derived from an EMBL/GenBank/DDBJ whole genome shotgun (WGS) entry which is preliminary data.</text>
</comment>
<evidence type="ECO:0000313" key="2">
    <source>
        <dbReference type="EMBL" id="MCM2389015.1"/>
    </source>
</evidence>
<dbReference type="Pfam" id="PF20530">
    <property type="entry name" value="DUF6745"/>
    <property type="match status" value="1"/>
</dbReference>
<dbReference type="EMBL" id="JAMQAW010000009">
    <property type="protein sequence ID" value="MCM2389015.1"/>
    <property type="molecule type" value="Genomic_DNA"/>
</dbReference>
<evidence type="ECO:0000259" key="1">
    <source>
        <dbReference type="Pfam" id="PF20530"/>
    </source>
</evidence>
<evidence type="ECO:0000313" key="3">
    <source>
        <dbReference type="Proteomes" id="UP001431429"/>
    </source>
</evidence>
<protein>
    <recommendedName>
        <fullName evidence="1">DUF6745 domain-containing protein</fullName>
    </recommendedName>
</protein>
<gene>
    <name evidence="2" type="ORF">NBG84_12050</name>
</gene>
<dbReference type="Proteomes" id="UP001431429">
    <property type="component" value="Unassembled WGS sequence"/>
</dbReference>
<sequence>MTLVSALRDEWLAHGLSTQPSDRPRAEAAISALYRLIGAPVPRFIWAPSPMAALPLVPPGRTDPYAPASHAPLASSPDSRWPVAARLASLQTDLGERLDARIIRRWSFARVHEALRATLHTSIRAPLRSSLLPPTGRTPLNWHGQHDAYWVARYDLHARAGHTVYQPADAVELALWADVVQSTGWWWPCAGVCVMAERPTEIHTDPLPNGGEGELRLHRDDGPAVRFADGEGIHLLHGTLVPEWVLTGPTVERIHGERNVEVRRSAIERIGWDAYIEQAGLRLISTAPDPGNRGAELQLYAVPPEVWGRSARILLAVNGSVEPDGRQRRYGLGVPSYFDDPVAAAGWSYGLTGPQYAQLARRT</sequence>
<dbReference type="RefSeq" id="WP_250919350.1">
    <property type="nucleotide sequence ID" value="NZ_JAMQAW010000009.1"/>
</dbReference>
<dbReference type="InterPro" id="IPR046633">
    <property type="entry name" value="DUF6745"/>
</dbReference>
<feature type="domain" description="DUF6745" evidence="1">
    <location>
        <begin position="143"/>
        <end position="358"/>
    </location>
</feature>
<name>A0ABT0ULN3_9ACTN</name>
<proteinExistence type="predicted"/>
<accession>A0ABT0ULN3</accession>